<accession>A0AAW2FAN9</accession>
<gene>
    <name evidence="1" type="ORF">PUN28_012848</name>
</gene>
<sequence>MIISITSDKQFVDTSEQIAEKRVHVHAIACPAKSSLIHRETRYKNNLVTQYDILLYFSLSFRCTDNCCCSLFVYYSLPFCSRFNAHVNFAHVIDARTYCARPSVRLKSHFERQKKKKKRTDNENRIDFCKYLSQVRISKGPTNQSGFSSNRESSMSFAENLVTLALKRLLFASLSTYSWEQNKKKRKKKKKTKRIKVSTEEKLCFRYNKFIARASVDIISAN</sequence>
<comment type="caution">
    <text evidence="1">The sequence shown here is derived from an EMBL/GenBank/DDBJ whole genome shotgun (WGS) entry which is preliminary data.</text>
</comment>
<name>A0AAW2FAN9_9HYME</name>
<dbReference type="EMBL" id="JADYXP020000013">
    <property type="protein sequence ID" value="KAL0111240.1"/>
    <property type="molecule type" value="Genomic_DNA"/>
</dbReference>
<reference evidence="1 2" key="1">
    <citation type="submission" date="2023-03" db="EMBL/GenBank/DDBJ databases">
        <title>High recombination rates correlate with genetic variation in Cardiocondyla obscurior ants.</title>
        <authorList>
            <person name="Errbii M."/>
        </authorList>
    </citation>
    <scope>NUCLEOTIDE SEQUENCE [LARGE SCALE GENOMIC DNA]</scope>
    <source>
        <strain evidence="1">Alpha-2009</strain>
        <tissue evidence="1">Whole body</tissue>
    </source>
</reference>
<dbReference type="AlphaFoldDB" id="A0AAW2FAN9"/>
<evidence type="ECO:0000313" key="2">
    <source>
        <dbReference type="Proteomes" id="UP001430953"/>
    </source>
</evidence>
<proteinExistence type="predicted"/>
<keyword evidence="2" id="KW-1185">Reference proteome</keyword>
<protein>
    <submittedName>
        <fullName evidence="1">Uncharacterized protein</fullName>
    </submittedName>
</protein>
<organism evidence="1 2">
    <name type="scientific">Cardiocondyla obscurior</name>
    <dbReference type="NCBI Taxonomy" id="286306"/>
    <lineage>
        <taxon>Eukaryota</taxon>
        <taxon>Metazoa</taxon>
        <taxon>Ecdysozoa</taxon>
        <taxon>Arthropoda</taxon>
        <taxon>Hexapoda</taxon>
        <taxon>Insecta</taxon>
        <taxon>Pterygota</taxon>
        <taxon>Neoptera</taxon>
        <taxon>Endopterygota</taxon>
        <taxon>Hymenoptera</taxon>
        <taxon>Apocrita</taxon>
        <taxon>Aculeata</taxon>
        <taxon>Formicoidea</taxon>
        <taxon>Formicidae</taxon>
        <taxon>Myrmicinae</taxon>
        <taxon>Cardiocondyla</taxon>
    </lineage>
</organism>
<dbReference type="Proteomes" id="UP001430953">
    <property type="component" value="Unassembled WGS sequence"/>
</dbReference>
<evidence type="ECO:0000313" key="1">
    <source>
        <dbReference type="EMBL" id="KAL0111240.1"/>
    </source>
</evidence>